<dbReference type="InterPro" id="IPR011333">
    <property type="entry name" value="SKP1/BTB/POZ_sf"/>
</dbReference>
<sequence>MGEKKKSSYTWPKTGYENHTQEMQSVTSDNDSSAEMLNLLASLYLNPQYSDLTIICGTEVFPAHRNIVCPRSAYFARSCGGNFKEASGKIELGDQDPIVIRKVLQFLYTGDYTPGINRDEEKEINPEQSSEEPSQDGTSPPEYQRDFTACQFHVRMYVQADYFQIDGLKSKTERYFRASFLDRLNRESFEAVITEIYTLTPESDDQIRDAAVALTMDNLDILRNETEAILLDEFLKRLPAFAADISISFLKNRGVPRKRLASISDW</sequence>
<dbReference type="InterPro" id="IPR000210">
    <property type="entry name" value="BTB/POZ_dom"/>
</dbReference>
<evidence type="ECO:0000313" key="3">
    <source>
        <dbReference type="EMBL" id="QKX59218.1"/>
    </source>
</evidence>
<dbReference type="OrthoDB" id="6359816at2759"/>
<dbReference type="EMBL" id="CP055900">
    <property type="protein sequence ID" value="QKX59218.1"/>
    <property type="molecule type" value="Genomic_DNA"/>
</dbReference>
<evidence type="ECO:0000256" key="1">
    <source>
        <dbReference type="SAM" id="MobiDB-lite"/>
    </source>
</evidence>
<dbReference type="Proteomes" id="UP000509510">
    <property type="component" value="Chromosome III"/>
</dbReference>
<dbReference type="PANTHER" id="PTHR47843">
    <property type="entry name" value="BTB DOMAIN-CONTAINING PROTEIN-RELATED"/>
    <property type="match status" value="1"/>
</dbReference>
<dbReference type="KEGG" id="trg:TRUGW13939_06350"/>
<dbReference type="RefSeq" id="XP_035345396.1">
    <property type="nucleotide sequence ID" value="XM_035489503.1"/>
</dbReference>
<dbReference type="AlphaFoldDB" id="A0A7H8QZV2"/>
<name>A0A7H8QZV2_TALRU</name>
<proteinExistence type="predicted"/>
<dbReference type="SUPFAM" id="SSF54695">
    <property type="entry name" value="POZ domain"/>
    <property type="match status" value="1"/>
</dbReference>
<dbReference type="Gene3D" id="3.30.710.10">
    <property type="entry name" value="Potassium Channel Kv1.1, Chain A"/>
    <property type="match status" value="1"/>
</dbReference>
<accession>A0A7H8QZV2</accession>
<dbReference type="Pfam" id="PF00651">
    <property type="entry name" value="BTB"/>
    <property type="match status" value="1"/>
</dbReference>
<organism evidence="3 4">
    <name type="scientific">Talaromyces rugulosus</name>
    <name type="common">Penicillium rugulosum</name>
    <dbReference type="NCBI Taxonomy" id="121627"/>
    <lineage>
        <taxon>Eukaryota</taxon>
        <taxon>Fungi</taxon>
        <taxon>Dikarya</taxon>
        <taxon>Ascomycota</taxon>
        <taxon>Pezizomycotina</taxon>
        <taxon>Eurotiomycetes</taxon>
        <taxon>Eurotiomycetidae</taxon>
        <taxon>Eurotiales</taxon>
        <taxon>Trichocomaceae</taxon>
        <taxon>Talaromyces</taxon>
        <taxon>Talaromyces sect. Islandici</taxon>
    </lineage>
</organism>
<keyword evidence="4" id="KW-1185">Reference proteome</keyword>
<evidence type="ECO:0000259" key="2">
    <source>
        <dbReference type="PROSITE" id="PS50097"/>
    </source>
</evidence>
<dbReference type="SMART" id="SM00225">
    <property type="entry name" value="BTB"/>
    <property type="match status" value="1"/>
</dbReference>
<reference evidence="4" key="1">
    <citation type="submission" date="2020-06" db="EMBL/GenBank/DDBJ databases">
        <title>A chromosome-scale genome assembly of Talaromyces rugulosus W13939.</title>
        <authorList>
            <person name="Wang B."/>
            <person name="Guo L."/>
            <person name="Ye K."/>
            <person name="Wang L."/>
        </authorList>
    </citation>
    <scope>NUCLEOTIDE SEQUENCE [LARGE SCALE GENOMIC DNA]</scope>
    <source>
        <strain evidence="4">W13939</strain>
    </source>
</reference>
<dbReference type="GeneID" id="55993845"/>
<dbReference type="PANTHER" id="PTHR47843:SF5">
    <property type="entry name" value="BTB_POZ DOMAIN PROTEIN"/>
    <property type="match status" value="1"/>
</dbReference>
<dbReference type="PROSITE" id="PS50097">
    <property type="entry name" value="BTB"/>
    <property type="match status" value="1"/>
</dbReference>
<feature type="region of interest" description="Disordered" evidence="1">
    <location>
        <begin position="114"/>
        <end position="142"/>
    </location>
</feature>
<dbReference type="CDD" id="cd18186">
    <property type="entry name" value="BTB_POZ_ZBTB_KLHL-like"/>
    <property type="match status" value="1"/>
</dbReference>
<evidence type="ECO:0000313" key="4">
    <source>
        <dbReference type="Proteomes" id="UP000509510"/>
    </source>
</evidence>
<gene>
    <name evidence="3" type="ORF">TRUGW13939_06350</name>
</gene>
<feature type="domain" description="BTB" evidence="2">
    <location>
        <begin position="50"/>
        <end position="111"/>
    </location>
</feature>
<protein>
    <recommendedName>
        <fullName evidence="2">BTB domain-containing protein</fullName>
    </recommendedName>
</protein>